<dbReference type="SUPFAM" id="SSF54171">
    <property type="entry name" value="DNA-binding domain"/>
    <property type="match status" value="1"/>
</dbReference>
<dbReference type="InterPro" id="IPR036955">
    <property type="entry name" value="AP2/ERF_dom_sf"/>
</dbReference>
<dbReference type="PRINTS" id="PR00367">
    <property type="entry name" value="ETHRSPELEMNT"/>
</dbReference>
<comment type="similarity">
    <text evidence="8">Belongs to the AP2/ERF transcription factor family. ERF subfamily.</text>
</comment>
<gene>
    <name evidence="10" type="ORF">Adt_07754</name>
</gene>
<dbReference type="GO" id="GO:0003677">
    <property type="term" value="F:DNA binding"/>
    <property type="evidence" value="ECO:0007669"/>
    <property type="project" value="UniProtKB-KW"/>
</dbReference>
<evidence type="ECO:0000256" key="6">
    <source>
        <dbReference type="ARBA" id="ARBA00023163"/>
    </source>
</evidence>
<dbReference type="InterPro" id="IPR016177">
    <property type="entry name" value="DNA-bd_dom_sf"/>
</dbReference>
<proteinExistence type="inferred from homology"/>
<organism evidence="10 11">
    <name type="scientific">Abeliophyllum distichum</name>
    <dbReference type="NCBI Taxonomy" id="126358"/>
    <lineage>
        <taxon>Eukaryota</taxon>
        <taxon>Viridiplantae</taxon>
        <taxon>Streptophyta</taxon>
        <taxon>Embryophyta</taxon>
        <taxon>Tracheophyta</taxon>
        <taxon>Spermatophyta</taxon>
        <taxon>Magnoliopsida</taxon>
        <taxon>eudicotyledons</taxon>
        <taxon>Gunneridae</taxon>
        <taxon>Pentapetalae</taxon>
        <taxon>asterids</taxon>
        <taxon>lamiids</taxon>
        <taxon>Lamiales</taxon>
        <taxon>Oleaceae</taxon>
        <taxon>Forsythieae</taxon>
        <taxon>Abeliophyllum</taxon>
    </lineage>
</organism>
<accession>A0ABD1VAN7</accession>
<evidence type="ECO:0000256" key="4">
    <source>
        <dbReference type="ARBA" id="ARBA00023125"/>
    </source>
</evidence>
<keyword evidence="3" id="KW-0805">Transcription regulation</keyword>
<name>A0ABD1VAN7_9LAMI</name>
<evidence type="ECO:0000313" key="11">
    <source>
        <dbReference type="Proteomes" id="UP001604336"/>
    </source>
</evidence>
<reference evidence="11" key="1">
    <citation type="submission" date="2024-07" db="EMBL/GenBank/DDBJ databases">
        <title>Two chromosome-level genome assemblies of Korean endemic species Abeliophyllum distichum and Forsythia ovata (Oleaceae).</title>
        <authorList>
            <person name="Jang H."/>
        </authorList>
    </citation>
    <scope>NUCLEOTIDE SEQUENCE [LARGE SCALE GENOMIC DNA]</scope>
</reference>
<protein>
    <submittedName>
        <fullName evidence="10">AP2/ERF transcription factor</fullName>
    </submittedName>
</protein>
<keyword evidence="2" id="KW-0611">Plant defense</keyword>
<dbReference type="PROSITE" id="PS51032">
    <property type="entry name" value="AP2_ERF"/>
    <property type="match status" value="1"/>
</dbReference>
<keyword evidence="7" id="KW-0539">Nucleus</keyword>
<evidence type="ECO:0000256" key="7">
    <source>
        <dbReference type="ARBA" id="ARBA00023242"/>
    </source>
</evidence>
<dbReference type="InterPro" id="IPR001471">
    <property type="entry name" value="AP2/ERF_dom"/>
</dbReference>
<evidence type="ECO:0000256" key="8">
    <source>
        <dbReference type="ARBA" id="ARBA00024343"/>
    </source>
</evidence>
<keyword evidence="4" id="KW-0238">DNA-binding</keyword>
<dbReference type="FunFam" id="3.30.730.10:FF:000001">
    <property type="entry name" value="Ethylene-responsive transcription factor 2"/>
    <property type="match status" value="1"/>
</dbReference>
<dbReference type="InterPro" id="IPR051032">
    <property type="entry name" value="AP2/ERF_TF_ERF_subfamily"/>
</dbReference>
<evidence type="ECO:0000256" key="2">
    <source>
        <dbReference type="ARBA" id="ARBA00022821"/>
    </source>
</evidence>
<dbReference type="CDD" id="cd00018">
    <property type="entry name" value="AP2"/>
    <property type="match status" value="1"/>
</dbReference>
<evidence type="ECO:0000256" key="5">
    <source>
        <dbReference type="ARBA" id="ARBA00023159"/>
    </source>
</evidence>
<dbReference type="SMART" id="SM00380">
    <property type="entry name" value="AP2"/>
    <property type="match status" value="1"/>
</dbReference>
<comment type="caution">
    <text evidence="10">The sequence shown here is derived from an EMBL/GenBank/DDBJ whole genome shotgun (WGS) entry which is preliminary data.</text>
</comment>
<dbReference type="GO" id="GO:0005634">
    <property type="term" value="C:nucleus"/>
    <property type="evidence" value="ECO:0007669"/>
    <property type="project" value="UniProtKB-SubCell"/>
</dbReference>
<dbReference type="Gene3D" id="3.30.730.10">
    <property type="entry name" value="AP2/ERF domain"/>
    <property type="match status" value="1"/>
</dbReference>
<evidence type="ECO:0000256" key="1">
    <source>
        <dbReference type="ARBA" id="ARBA00004123"/>
    </source>
</evidence>
<comment type="subcellular location">
    <subcellularLocation>
        <location evidence="1">Nucleus</location>
    </subcellularLocation>
</comment>
<dbReference type="PANTHER" id="PTHR31985">
    <property type="entry name" value="ETHYLENE-RESPONSIVE TRANSCRIPTION FACTOR ERF042-RELATED"/>
    <property type="match status" value="1"/>
</dbReference>
<keyword evidence="11" id="KW-1185">Reference proteome</keyword>
<dbReference type="AlphaFoldDB" id="A0ABD1VAN7"/>
<dbReference type="EMBL" id="JBFOLK010000002">
    <property type="protein sequence ID" value="KAL2534403.1"/>
    <property type="molecule type" value="Genomic_DNA"/>
</dbReference>
<dbReference type="Pfam" id="PF00847">
    <property type="entry name" value="AP2"/>
    <property type="match status" value="1"/>
</dbReference>
<evidence type="ECO:0000259" key="9">
    <source>
        <dbReference type="PROSITE" id="PS51032"/>
    </source>
</evidence>
<keyword evidence="6" id="KW-0804">Transcription</keyword>
<evidence type="ECO:0000313" key="10">
    <source>
        <dbReference type="EMBL" id="KAL2534403.1"/>
    </source>
</evidence>
<dbReference type="GO" id="GO:0006952">
    <property type="term" value="P:defense response"/>
    <property type="evidence" value="ECO:0007669"/>
    <property type="project" value="UniProtKB-KW"/>
</dbReference>
<dbReference type="PANTHER" id="PTHR31985:SF312">
    <property type="entry name" value="AP2_ERF DOMAIN-CONTAINING PROTEIN"/>
    <property type="match status" value="1"/>
</dbReference>
<evidence type="ECO:0000256" key="3">
    <source>
        <dbReference type="ARBA" id="ARBA00023015"/>
    </source>
</evidence>
<keyword evidence="5" id="KW-0010">Activator</keyword>
<sequence length="245" mass="26513">MVKPQAGGKRERRDRVNSGRFKGVRMRKWGKWVAEVRQPNSRDRIWLGSYDTSEEAARAYDAAVFCLRGPTAVMNFPDDPPDILSAGELSPPQIQVAASRHARRVLAESTTSGSGAVALELKPPVVESTLFGESEYMGSSSFVDFSSTDCYLAAEEGGGPGGGGGGDGSGNERALSTHAYFGTQSKREMSFDCSGTYWGFILLGLISEDFGPPTEVRPKSHLLSGGNHMIKHSAWLRMSGGFRNR</sequence>
<feature type="domain" description="AP2/ERF" evidence="9">
    <location>
        <begin position="20"/>
        <end position="77"/>
    </location>
</feature>
<dbReference type="Proteomes" id="UP001604336">
    <property type="component" value="Unassembled WGS sequence"/>
</dbReference>